<dbReference type="PANTHER" id="PTHR43249:SF1">
    <property type="entry name" value="D-GLUCOSIDE 3-DEHYDROGENASE"/>
    <property type="match status" value="1"/>
</dbReference>
<protein>
    <submittedName>
        <fullName evidence="3">Gfo/Idh/MocA family oxidoreductase</fullName>
    </submittedName>
</protein>
<dbReference type="OrthoDB" id="9795543at2"/>
<dbReference type="GO" id="GO:0000166">
    <property type="term" value="F:nucleotide binding"/>
    <property type="evidence" value="ECO:0007669"/>
    <property type="project" value="InterPro"/>
</dbReference>
<dbReference type="PANTHER" id="PTHR43249">
    <property type="entry name" value="UDP-N-ACETYL-2-AMINO-2-DEOXY-D-GLUCURONATE OXIDASE"/>
    <property type="match status" value="1"/>
</dbReference>
<dbReference type="Proteomes" id="UP000305848">
    <property type="component" value="Unassembled WGS sequence"/>
</dbReference>
<organism evidence="3 4">
    <name type="scientific">Ilyomonas limi</name>
    <dbReference type="NCBI Taxonomy" id="2575867"/>
    <lineage>
        <taxon>Bacteria</taxon>
        <taxon>Pseudomonadati</taxon>
        <taxon>Bacteroidota</taxon>
        <taxon>Chitinophagia</taxon>
        <taxon>Chitinophagales</taxon>
        <taxon>Chitinophagaceae</taxon>
        <taxon>Ilyomonas</taxon>
    </lineage>
</organism>
<dbReference type="InterPro" id="IPR052515">
    <property type="entry name" value="Gfo/Idh/MocA_Oxidoreductase"/>
</dbReference>
<evidence type="ECO:0000259" key="1">
    <source>
        <dbReference type="Pfam" id="PF01408"/>
    </source>
</evidence>
<accession>A0A4U3KS33</accession>
<dbReference type="InterPro" id="IPR000683">
    <property type="entry name" value="Gfo/Idh/MocA-like_OxRdtase_N"/>
</dbReference>
<feature type="domain" description="GFO/IDH/MocA-like oxidoreductase" evidence="2">
    <location>
        <begin position="136"/>
        <end position="259"/>
    </location>
</feature>
<evidence type="ECO:0000259" key="2">
    <source>
        <dbReference type="Pfam" id="PF22725"/>
    </source>
</evidence>
<evidence type="ECO:0000313" key="3">
    <source>
        <dbReference type="EMBL" id="TKK65110.1"/>
    </source>
</evidence>
<dbReference type="InterPro" id="IPR055170">
    <property type="entry name" value="GFO_IDH_MocA-like_dom"/>
</dbReference>
<sequence length="355" mass="38916">MSTLKAREFGFGIIGAGTIADIHALAIKAIPDAKLYGVYSINKNKSQAFADKHDCTSYDSLEEMLRISEIDIVCICTPSGIHLDPAIKCIEAGKHCVIEKPLEVTLEKCDKIIETAYKAGVKTAVIFPSRFYESSKQIKKAIDEKRFGNLVLGDAYVKWSRSEAYYQSAHWRGTWELDGGGALMNQGIHSVDLLQWYMGPVESVQSVSANIKHKGIEVEDTIVSAVKFRNGALGTIECSTAVFPGAFKRIEIMGTTGTAILEESNLIKWQFEKAASDDERIIHNMQGGNVSHGGVSNPADISFAGHQSQLEDMIRSIETGKKPFIDAIEGRKPVEIVLAMYKSAHTGQKVTLSND</sequence>
<proteinExistence type="predicted"/>
<dbReference type="InterPro" id="IPR036291">
    <property type="entry name" value="NAD(P)-bd_dom_sf"/>
</dbReference>
<dbReference type="Pfam" id="PF22725">
    <property type="entry name" value="GFO_IDH_MocA_C3"/>
    <property type="match status" value="1"/>
</dbReference>
<keyword evidence="4" id="KW-1185">Reference proteome</keyword>
<evidence type="ECO:0000313" key="4">
    <source>
        <dbReference type="Proteomes" id="UP000305848"/>
    </source>
</evidence>
<dbReference type="EMBL" id="SZQL01000024">
    <property type="protein sequence ID" value="TKK65110.1"/>
    <property type="molecule type" value="Genomic_DNA"/>
</dbReference>
<gene>
    <name evidence="3" type="ORF">FC093_20805</name>
</gene>
<reference evidence="3 4" key="1">
    <citation type="submission" date="2019-05" db="EMBL/GenBank/DDBJ databases">
        <title>Panacibacter sp. strain 17mud1-8 Genome sequencing and assembly.</title>
        <authorList>
            <person name="Chhetri G."/>
        </authorList>
    </citation>
    <scope>NUCLEOTIDE SEQUENCE [LARGE SCALE GENOMIC DNA]</scope>
    <source>
        <strain evidence="3 4">17mud1-8</strain>
    </source>
</reference>
<dbReference type="AlphaFoldDB" id="A0A4U3KS33"/>
<dbReference type="SUPFAM" id="SSF51735">
    <property type="entry name" value="NAD(P)-binding Rossmann-fold domains"/>
    <property type="match status" value="1"/>
</dbReference>
<feature type="domain" description="Gfo/Idh/MocA-like oxidoreductase N-terminal" evidence="1">
    <location>
        <begin position="9"/>
        <end position="125"/>
    </location>
</feature>
<name>A0A4U3KS33_9BACT</name>
<dbReference type="Gene3D" id="3.30.360.10">
    <property type="entry name" value="Dihydrodipicolinate Reductase, domain 2"/>
    <property type="match status" value="1"/>
</dbReference>
<dbReference type="SUPFAM" id="SSF55347">
    <property type="entry name" value="Glyceraldehyde-3-phosphate dehydrogenase-like, C-terminal domain"/>
    <property type="match status" value="1"/>
</dbReference>
<comment type="caution">
    <text evidence="3">The sequence shown here is derived from an EMBL/GenBank/DDBJ whole genome shotgun (WGS) entry which is preliminary data.</text>
</comment>
<dbReference type="Pfam" id="PF01408">
    <property type="entry name" value="GFO_IDH_MocA"/>
    <property type="match status" value="1"/>
</dbReference>
<dbReference type="Gene3D" id="3.40.50.720">
    <property type="entry name" value="NAD(P)-binding Rossmann-like Domain"/>
    <property type="match status" value="1"/>
</dbReference>